<comment type="caution">
    <text evidence="2">The sequence shown here is derived from an EMBL/GenBank/DDBJ whole genome shotgun (WGS) entry which is preliminary data.</text>
</comment>
<dbReference type="Gene3D" id="3.40.50.1820">
    <property type="entry name" value="alpha/beta hydrolase"/>
    <property type="match status" value="1"/>
</dbReference>
<dbReference type="SUPFAM" id="SSF53474">
    <property type="entry name" value="alpha/beta-Hydrolases"/>
    <property type="match status" value="1"/>
</dbReference>
<dbReference type="RefSeq" id="WP_194856172.1">
    <property type="nucleotide sequence ID" value="NZ_ARXR01000016.1"/>
</dbReference>
<sequence length="213" mass="23006">MPELLWNRAPATPVATLVLAHGAGAPMDSPFMATMAGLLAERGIEVARFEFAYMARRREEGIKAPPDRAPRLMACFQAVLDEVRRTAPGPVWVGGKSMGGRMATMLAADPDTAPDGCVVFGYPFHPPGKPEKTRLDHFPALAAPVLICQGERDPFGKPPEVAGYSLPSRVTLHWVPDGDHDFTPRKRSGIDPRANLAGAADRAADFIRGRVSR</sequence>
<evidence type="ECO:0000313" key="2">
    <source>
        <dbReference type="EMBL" id="MBF5053471.1"/>
    </source>
</evidence>
<accession>A0ABS0AH80</accession>
<evidence type="ECO:0000259" key="1">
    <source>
        <dbReference type="Pfam" id="PF20408"/>
    </source>
</evidence>
<protein>
    <recommendedName>
        <fullName evidence="1">KANL3/Tex30 alpha/beta hydrolase-like domain-containing protein</fullName>
    </recommendedName>
</protein>
<dbReference type="InterPro" id="IPR029058">
    <property type="entry name" value="AB_hydrolase_fold"/>
</dbReference>
<name>A0ABS0AH80_9GAMM</name>
<reference evidence="2 3" key="1">
    <citation type="submission" date="2012-09" db="EMBL/GenBank/DDBJ databases">
        <title>Genome Sequence of alkane-degrading Bacterium Alcanivorax venustensis ISO4.</title>
        <authorList>
            <person name="Lai Q."/>
            <person name="Shao Z."/>
        </authorList>
    </citation>
    <scope>NUCLEOTIDE SEQUENCE [LARGE SCALE GENOMIC DNA]</scope>
    <source>
        <strain evidence="2 3">ISO4</strain>
    </source>
</reference>
<dbReference type="InterPro" id="IPR046879">
    <property type="entry name" value="KANL3/Tex30_Abhydrolase"/>
</dbReference>
<organism evidence="2 3">
    <name type="scientific">Alloalcanivorax venustensis ISO4</name>
    <dbReference type="NCBI Taxonomy" id="1177184"/>
    <lineage>
        <taxon>Bacteria</taxon>
        <taxon>Pseudomonadati</taxon>
        <taxon>Pseudomonadota</taxon>
        <taxon>Gammaproteobacteria</taxon>
        <taxon>Oceanospirillales</taxon>
        <taxon>Alcanivoracaceae</taxon>
        <taxon>Alloalcanivorax</taxon>
    </lineage>
</organism>
<keyword evidence="3" id="KW-1185">Reference proteome</keyword>
<dbReference type="InterPro" id="IPR026555">
    <property type="entry name" value="NSL3/Tex30"/>
</dbReference>
<feature type="domain" description="KANL3/Tex30 alpha/beta hydrolase-like" evidence="1">
    <location>
        <begin position="15"/>
        <end position="207"/>
    </location>
</feature>
<dbReference type="PANTHER" id="PTHR13136">
    <property type="entry name" value="TESTIS DEVELOPMENT PROTEIN PRTD"/>
    <property type="match status" value="1"/>
</dbReference>
<proteinExistence type="predicted"/>
<gene>
    <name evidence="2" type="ORF">ISO4_02073</name>
</gene>
<dbReference type="Pfam" id="PF20408">
    <property type="entry name" value="Abhydrolase_11"/>
    <property type="match status" value="1"/>
</dbReference>
<dbReference type="PANTHER" id="PTHR13136:SF11">
    <property type="entry name" value="TESTIS-EXPRESSED PROTEIN 30"/>
    <property type="match status" value="1"/>
</dbReference>
<evidence type="ECO:0000313" key="3">
    <source>
        <dbReference type="Proteomes" id="UP000644441"/>
    </source>
</evidence>
<dbReference type="Proteomes" id="UP000644441">
    <property type="component" value="Unassembled WGS sequence"/>
</dbReference>
<dbReference type="EMBL" id="ARXR01000016">
    <property type="protein sequence ID" value="MBF5053471.1"/>
    <property type="molecule type" value="Genomic_DNA"/>
</dbReference>